<dbReference type="Gramene" id="rna-gnl|WGS:JABURB|Cocit.L3384.1">
    <property type="protein sequence ID" value="cds-KAF7847079.1"/>
    <property type="gene ID" value="gene-BT93_L3384"/>
</dbReference>
<feature type="region of interest" description="Disordered" evidence="1">
    <location>
        <begin position="44"/>
        <end position="80"/>
    </location>
</feature>
<evidence type="ECO:0000313" key="2">
    <source>
        <dbReference type="EMBL" id="KAF7847079.1"/>
    </source>
</evidence>
<dbReference type="AlphaFoldDB" id="A0A8T0CM17"/>
<evidence type="ECO:0000256" key="1">
    <source>
        <dbReference type="SAM" id="MobiDB-lite"/>
    </source>
</evidence>
<comment type="caution">
    <text evidence="2">The sequence shown here is derived from an EMBL/GenBank/DDBJ whole genome shotgun (WGS) entry which is preliminary data.</text>
</comment>
<dbReference type="Proteomes" id="UP000806378">
    <property type="component" value="Unassembled WGS sequence"/>
</dbReference>
<proteinExistence type="predicted"/>
<organism evidence="2 3">
    <name type="scientific">Corymbia citriodora subsp. variegata</name>
    <dbReference type="NCBI Taxonomy" id="360336"/>
    <lineage>
        <taxon>Eukaryota</taxon>
        <taxon>Viridiplantae</taxon>
        <taxon>Streptophyta</taxon>
        <taxon>Embryophyta</taxon>
        <taxon>Tracheophyta</taxon>
        <taxon>Spermatophyta</taxon>
        <taxon>Magnoliopsida</taxon>
        <taxon>eudicotyledons</taxon>
        <taxon>Gunneridae</taxon>
        <taxon>Pentapetalae</taxon>
        <taxon>rosids</taxon>
        <taxon>malvids</taxon>
        <taxon>Myrtales</taxon>
        <taxon>Myrtaceae</taxon>
        <taxon>Myrtoideae</taxon>
        <taxon>Eucalypteae</taxon>
        <taxon>Corymbia</taxon>
    </lineage>
</organism>
<keyword evidence="3" id="KW-1185">Reference proteome</keyword>
<accession>A0A8T0CM17</accession>
<protein>
    <submittedName>
        <fullName evidence="2">Uncharacterized protein</fullName>
    </submittedName>
</protein>
<feature type="compositionally biased region" description="Basic and acidic residues" evidence="1">
    <location>
        <begin position="65"/>
        <end position="80"/>
    </location>
</feature>
<dbReference type="EMBL" id="MU091308">
    <property type="protein sequence ID" value="KAF7847079.1"/>
    <property type="molecule type" value="Genomic_DNA"/>
</dbReference>
<sequence>MAMGTKRPKPELAEKERTEDLSVPPGFASLTSFLLKRAEEANAEPAVAADASINRRPWVLPHESGTGHRDQDSDSAKRDAVVNRYKLEEILEMQ</sequence>
<feature type="compositionally biased region" description="Basic and acidic residues" evidence="1">
    <location>
        <begin position="8"/>
        <end position="20"/>
    </location>
</feature>
<reference evidence="2" key="1">
    <citation type="submission" date="2020-05" db="EMBL/GenBank/DDBJ databases">
        <title>WGS assembly of Corymbia citriodora subspecies variegata.</title>
        <authorList>
            <person name="Barry K."/>
            <person name="Hundley H."/>
            <person name="Shu S."/>
            <person name="Jenkins J."/>
            <person name="Grimwood J."/>
            <person name="Baten A."/>
        </authorList>
    </citation>
    <scope>NUCLEOTIDE SEQUENCE</scope>
    <source>
        <strain evidence="2">CV2-018</strain>
    </source>
</reference>
<feature type="region of interest" description="Disordered" evidence="1">
    <location>
        <begin position="1"/>
        <end position="24"/>
    </location>
</feature>
<evidence type="ECO:0000313" key="3">
    <source>
        <dbReference type="Proteomes" id="UP000806378"/>
    </source>
</evidence>
<name>A0A8T0CM17_CORYI</name>
<gene>
    <name evidence="2" type="ORF">BT93_L3384</name>
</gene>